<keyword evidence="3" id="KW-0414">Isoprene biosynthesis</keyword>
<dbReference type="InterPro" id="IPR020610">
    <property type="entry name" value="Thiolase_AS"/>
</dbReference>
<keyword evidence="2" id="KW-0808">Transferase</keyword>
<dbReference type="InterPro" id="IPR002155">
    <property type="entry name" value="Thiolase"/>
</dbReference>
<evidence type="ECO:0000256" key="4">
    <source>
        <dbReference type="ARBA" id="ARBA00023315"/>
    </source>
</evidence>
<dbReference type="PANTHER" id="PTHR43365">
    <property type="entry name" value="BLR7806 PROTEIN"/>
    <property type="match status" value="1"/>
</dbReference>
<dbReference type="RefSeq" id="WP_124956598.1">
    <property type="nucleotide sequence ID" value="NZ_RRCH01000040.1"/>
</dbReference>
<dbReference type="PROSITE" id="PS00099">
    <property type="entry name" value="THIOLASE_3"/>
    <property type="match status" value="1"/>
</dbReference>
<feature type="domain" description="Thiolase C-terminal" evidence="6">
    <location>
        <begin position="260"/>
        <end position="381"/>
    </location>
</feature>
<dbReference type="Proteomes" id="UP000282322">
    <property type="component" value="Unassembled WGS sequence"/>
</dbReference>
<name>A0A3P3R3S6_9EURY</name>
<protein>
    <submittedName>
        <fullName evidence="7">Thiolase family protein</fullName>
    </submittedName>
</protein>
<dbReference type="SUPFAM" id="SSF53901">
    <property type="entry name" value="Thiolase-like"/>
    <property type="match status" value="2"/>
</dbReference>
<dbReference type="Pfam" id="PF00108">
    <property type="entry name" value="Thiolase_N"/>
    <property type="match status" value="1"/>
</dbReference>
<accession>A0A3P3R3S6</accession>
<dbReference type="GO" id="GO:0008299">
    <property type="term" value="P:isoprenoid biosynthetic process"/>
    <property type="evidence" value="ECO:0007669"/>
    <property type="project" value="UniProtKB-KW"/>
</dbReference>
<dbReference type="Gene3D" id="3.40.47.10">
    <property type="match status" value="2"/>
</dbReference>
<dbReference type="InterPro" id="IPR016039">
    <property type="entry name" value="Thiolase-like"/>
</dbReference>
<dbReference type="InterPro" id="IPR020616">
    <property type="entry name" value="Thiolase_N"/>
</dbReference>
<dbReference type="EMBL" id="RRCH01000040">
    <property type="protein sequence ID" value="RRJ28151.1"/>
    <property type="molecule type" value="Genomic_DNA"/>
</dbReference>
<dbReference type="PIRSF" id="PIRSF000429">
    <property type="entry name" value="Ac-CoA_Ac_transf"/>
    <property type="match status" value="1"/>
</dbReference>
<dbReference type="PROSITE" id="PS00737">
    <property type="entry name" value="THIOLASE_2"/>
    <property type="match status" value="1"/>
</dbReference>
<evidence type="ECO:0000256" key="3">
    <source>
        <dbReference type="ARBA" id="ARBA00023229"/>
    </source>
</evidence>
<evidence type="ECO:0000313" key="7">
    <source>
        <dbReference type="EMBL" id="RRJ28151.1"/>
    </source>
</evidence>
<dbReference type="OrthoDB" id="25212at2157"/>
<gene>
    <name evidence="7" type="ORF">EIK79_16280</name>
</gene>
<dbReference type="InterPro" id="IPR020617">
    <property type="entry name" value="Thiolase_C"/>
</dbReference>
<dbReference type="PANTHER" id="PTHR43365:SF1">
    <property type="entry name" value="ACETYL-COA C-ACYLTRANSFERASE"/>
    <property type="match status" value="1"/>
</dbReference>
<feature type="domain" description="Thiolase N-terminal" evidence="5">
    <location>
        <begin position="5"/>
        <end position="251"/>
    </location>
</feature>
<keyword evidence="4" id="KW-0012">Acyltransferase</keyword>
<dbReference type="CDD" id="cd00751">
    <property type="entry name" value="thiolase"/>
    <property type="match status" value="1"/>
</dbReference>
<dbReference type="Pfam" id="PF02803">
    <property type="entry name" value="Thiolase_C"/>
    <property type="match status" value="1"/>
</dbReference>
<comment type="caution">
    <text evidence="7">The sequence shown here is derived from an EMBL/GenBank/DDBJ whole genome shotgun (WGS) entry which is preliminary data.</text>
</comment>
<evidence type="ECO:0000259" key="5">
    <source>
        <dbReference type="Pfam" id="PF00108"/>
    </source>
</evidence>
<comment type="similarity">
    <text evidence="1">Belongs to the thiolase-like superfamily. Thiolase family.</text>
</comment>
<sequence>MREAVIIDGVRTPFGKQSGVFSDTHPQDLAAEPLVALQERNGFDPELIEDVIYGCVTPIEEQGLNIGRIASMVAGWGDGVPGVQLNRMCGSGQQAVNFAAGQIQAGAHDVIVAGGVEHMSRVPMGSDGNSLSETYFEQFDELTTQGEGAERIAEQWEFTRADVDAIAVDSQHRWDAAWEAGHYDDQIVPVETELDGESVTVERDEHPRPETTEETLHDLPLAFRSAGNGVVHPGNSSGIVDGASALLMASADAAAEHGWEPMARIIDSHVVGVDPITMLTGPIPATQELLDQNNMTIDDIDLFEVNEAFAPVICAWLEETGADWDRTNVNGGAIAHGHPLGATGAALVTKLAHELDRTGLDIALSTMCIGFGQGIATLIERV</sequence>
<keyword evidence="8" id="KW-1185">Reference proteome</keyword>
<evidence type="ECO:0000256" key="1">
    <source>
        <dbReference type="ARBA" id="ARBA00010982"/>
    </source>
</evidence>
<evidence type="ECO:0000256" key="2">
    <source>
        <dbReference type="ARBA" id="ARBA00022679"/>
    </source>
</evidence>
<organism evidence="7 8">
    <name type="scientific">Halocatena pleomorpha</name>
    <dbReference type="NCBI Taxonomy" id="1785090"/>
    <lineage>
        <taxon>Archaea</taxon>
        <taxon>Methanobacteriati</taxon>
        <taxon>Methanobacteriota</taxon>
        <taxon>Stenosarchaea group</taxon>
        <taxon>Halobacteria</taxon>
        <taxon>Halobacteriales</taxon>
        <taxon>Natronomonadaceae</taxon>
        <taxon>Halocatena</taxon>
    </lineage>
</organism>
<evidence type="ECO:0000313" key="8">
    <source>
        <dbReference type="Proteomes" id="UP000282322"/>
    </source>
</evidence>
<evidence type="ECO:0000259" key="6">
    <source>
        <dbReference type="Pfam" id="PF02803"/>
    </source>
</evidence>
<reference evidence="7 8" key="1">
    <citation type="submission" date="2018-11" db="EMBL/GenBank/DDBJ databases">
        <title>Taxonoimc description of Halomarina strain SPP-AMP-1.</title>
        <authorList>
            <person name="Pal Y."/>
            <person name="Srinivasana K."/>
            <person name="Verma A."/>
            <person name="Kumar P."/>
        </authorList>
    </citation>
    <scope>NUCLEOTIDE SEQUENCE [LARGE SCALE GENOMIC DNA]</scope>
    <source>
        <strain evidence="7 8">SPP-AMP-1</strain>
    </source>
</reference>
<dbReference type="GO" id="GO:0016747">
    <property type="term" value="F:acyltransferase activity, transferring groups other than amino-acyl groups"/>
    <property type="evidence" value="ECO:0007669"/>
    <property type="project" value="InterPro"/>
</dbReference>
<dbReference type="InterPro" id="IPR020613">
    <property type="entry name" value="Thiolase_CS"/>
</dbReference>
<dbReference type="AlphaFoldDB" id="A0A3P3R3S6"/>
<dbReference type="NCBIfam" id="TIGR01930">
    <property type="entry name" value="AcCoA-C-Actrans"/>
    <property type="match status" value="1"/>
</dbReference>
<proteinExistence type="inferred from homology"/>